<sequence>MFQTYKTKLQNTNVLSSKGVIVNTYEYYQQFAKEFGRIERKLFVDLYVRSHNENQTKVRYCRLYNITSRQYNSIKKQLDGRVKAYKEVRKLYIKETEEKINHLQSVIVKKIEQKEKAHEKLLQMNGKEKNFTKKVRSYRKQKETIHQKKRRLYRLELKLKRLQEEEENKKIRICFGSKEWFHKQFNLEENKLTFKQWKQMWQEKRAAQFTFIGSSDEKNGNQTCMYDENNHLRIRIDNQNEKTYGTHFAVPNVLFPYGQQQLNVAKIGRVGYTKGKGNKVTYYRALTFKFIREEDNWYLCATVDVDIPDIQTIRGNGCIGIDYNANFLSITEIDLFGNPVHTFDIPFKGYNVSSEVAEQSLSLTLKQVVEYALEKKKPIAYEDLDFKKKKLQLRESSKNGARLLSGFSYSRYKELLTHKCLKAGVEAIAVNPAYTSQIGHTVFMKRYGLSSHGSAACVIARRGMGLSMEKVPYSCPLGYPKKFNRSNERKKQWASATKHWKKHAFQQKLYLLSKLG</sequence>
<proteinExistence type="predicted"/>
<accession>A0ACC6A8L8</accession>
<comment type="caution">
    <text evidence="1">The sequence shown here is derived from an EMBL/GenBank/DDBJ whole genome shotgun (WGS) entry which is preliminary data.</text>
</comment>
<evidence type="ECO:0000313" key="1">
    <source>
        <dbReference type="EMBL" id="MCM3736599.1"/>
    </source>
</evidence>
<dbReference type="EMBL" id="JAMBOP010000013">
    <property type="protein sequence ID" value="MCM3736599.1"/>
    <property type="molecule type" value="Genomic_DNA"/>
</dbReference>
<reference evidence="1" key="1">
    <citation type="submission" date="2022-05" db="EMBL/GenBank/DDBJ databases">
        <title>Comparative Genomics of Spacecraft Associated Microbes.</title>
        <authorList>
            <person name="Tran M.T."/>
            <person name="Wright A."/>
            <person name="Seuylemezian A."/>
            <person name="Eisen J."/>
            <person name="Coil D."/>
        </authorList>
    </citation>
    <scope>NUCLEOTIDE SEQUENCE</scope>
    <source>
        <strain evidence="1">FAIRING 10M-2.2</strain>
    </source>
</reference>
<evidence type="ECO:0000313" key="2">
    <source>
        <dbReference type="Proteomes" id="UP001202289"/>
    </source>
</evidence>
<protein>
    <submittedName>
        <fullName evidence="1">IS200/IS605 family accessory protein TnpB-related protein</fullName>
    </submittedName>
</protein>
<dbReference type="Proteomes" id="UP001202289">
    <property type="component" value="Unassembled WGS sequence"/>
</dbReference>
<keyword evidence="2" id="KW-1185">Reference proteome</keyword>
<name>A0ACC6A8L8_9BACI</name>
<gene>
    <name evidence="1" type="ORF">M3215_12380</name>
</gene>
<organism evidence="1 2">
    <name type="scientific">Bacillus cytotoxicus</name>
    <dbReference type="NCBI Taxonomy" id="580165"/>
    <lineage>
        <taxon>Bacteria</taxon>
        <taxon>Bacillati</taxon>
        <taxon>Bacillota</taxon>
        <taxon>Bacilli</taxon>
        <taxon>Bacillales</taxon>
        <taxon>Bacillaceae</taxon>
        <taxon>Bacillus</taxon>
        <taxon>Bacillus cereus group</taxon>
    </lineage>
</organism>